<keyword evidence="1" id="KW-0614">Plasmid</keyword>
<proteinExistence type="predicted"/>
<dbReference type="EMBL" id="CP023068">
    <property type="protein sequence ID" value="ASY66080.1"/>
    <property type="molecule type" value="Genomic_DNA"/>
</dbReference>
<reference evidence="1 2" key="1">
    <citation type="submission" date="2017-08" db="EMBL/GenBank/DDBJ databases">
        <title>Multipartite genome sequences of Sinorhizobium species nodulating soybeans.</title>
        <authorList>
            <person name="Tian C.F."/>
        </authorList>
    </citation>
    <scope>NUCLEOTIDE SEQUENCE [LARGE SCALE GENOMIC DNA]</scope>
    <source>
        <strain evidence="1 2">CCBAU 05684</strain>
        <plasmid evidence="2">psj05684b</plasmid>
    </source>
</reference>
<evidence type="ECO:0000313" key="1">
    <source>
        <dbReference type="EMBL" id="ASY66080.1"/>
    </source>
</evidence>
<organism evidence="1 2">
    <name type="scientific">Sinorhizobium sojae CCBAU 05684</name>
    <dbReference type="NCBI Taxonomy" id="716928"/>
    <lineage>
        <taxon>Bacteria</taxon>
        <taxon>Pseudomonadati</taxon>
        <taxon>Pseudomonadota</taxon>
        <taxon>Alphaproteobacteria</taxon>
        <taxon>Hyphomicrobiales</taxon>
        <taxon>Rhizobiaceae</taxon>
        <taxon>Sinorhizobium/Ensifer group</taxon>
        <taxon>Sinorhizobium</taxon>
    </lineage>
</organism>
<gene>
    <name evidence="1" type="ORF">SJ05684_b50980</name>
</gene>
<dbReference type="AlphaFoldDB" id="A0A249PJG1"/>
<protein>
    <submittedName>
        <fullName evidence="1">Uncharacterized protein</fullName>
    </submittedName>
</protein>
<evidence type="ECO:0000313" key="2">
    <source>
        <dbReference type="Proteomes" id="UP000217211"/>
    </source>
</evidence>
<keyword evidence="2" id="KW-1185">Reference proteome</keyword>
<dbReference type="KEGG" id="esj:SJ05684_b50980"/>
<sequence length="44" mass="5476">MVDAPQCPQQGFLYKIIRFIGRRCERPRECSQCRYQINDLFFYW</sequence>
<name>A0A249PJG1_9HYPH</name>
<geneLocation type="plasmid" evidence="2">
    <name>psj05684b</name>
</geneLocation>
<accession>A0A249PJG1</accession>
<dbReference type="Proteomes" id="UP000217211">
    <property type="component" value="Plasmid pSJ05684b"/>
</dbReference>